<dbReference type="FunFam" id="3.50.50.60:FF:000051">
    <property type="entry name" value="Glutathione reductase"/>
    <property type="match status" value="1"/>
</dbReference>
<dbReference type="PRINTS" id="PR00411">
    <property type="entry name" value="PNDRDTASEI"/>
</dbReference>
<organism evidence="17 18">
    <name type="scientific">Magnetospirillum aberrantis SpK</name>
    <dbReference type="NCBI Taxonomy" id="908842"/>
    <lineage>
        <taxon>Bacteria</taxon>
        <taxon>Pseudomonadati</taxon>
        <taxon>Pseudomonadota</taxon>
        <taxon>Alphaproteobacteria</taxon>
        <taxon>Rhodospirillales</taxon>
        <taxon>Rhodospirillaceae</taxon>
        <taxon>Magnetospirillum</taxon>
    </lineage>
</organism>
<dbReference type="Pfam" id="PF07992">
    <property type="entry name" value="Pyr_redox_2"/>
    <property type="match status" value="1"/>
</dbReference>
<reference evidence="17 18" key="1">
    <citation type="submission" date="2020-02" db="EMBL/GenBank/DDBJ databases">
        <authorList>
            <person name="Dziuba M."/>
            <person name="Kuznetsov B."/>
            <person name="Mardanov A."/>
            <person name="Ravin N."/>
            <person name="Grouzdev D."/>
        </authorList>
    </citation>
    <scope>NUCLEOTIDE SEQUENCE [LARGE SCALE GENOMIC DNA]</scope>
    <source>
        <strain evidence="17 18">SpK</strain>
    </source>
</reference>
<comment type="function">
    <text evidence="14">Catalyzes the reduction of glutathione disulfide (GSSG) to reduced glutathione (GSH).</text>
</comment>
<evidence type="ECO:0000256" key="8">
    <source>
        <dbReference type="ARBA" id="ARBA00023284"/>
    </source>
</evidence>
<dbReference type="InterPro" id="IPR001100">
    <property type="entry name" value="Pyr_nuc-diS_OxRdtase"/>
</dbReference>
<name>A0A7C9UTL8_9PROT</name>
<evidence type="ECO:0000256" key="14">
    <source>
        <dbReference type="RuleBase" id="RU365040"/>
    </source>
</evidence>
<dbReference type="InterPro" id="IPR046952">
    <property type="entry name" value="GSHR/TRXR-like"/>
</dbReference>
<dbReference type="GO" id="GO:0006749">
    <property type="term" value="P:glutathione metabolic process"/>
    <property type="evidence" value="ECO:0007669"/>
    <property type="project" value="InterPro"/>
</dbReference>
<dbReference type="GO" id="GO:0005829">
    <property type="term" value="C:cytosol"/>
    <property type="evidence" value="ECO:0007669"/>
    <property type="project" value="TreeGrafter"/>
</dbReference>
<feature type="binding site" evidence="11">
    <location>
        <position position="303"/>
    </location>
    <ligand>
        <name>FAD</name>
        <dbReference type="ChEBI" id="CHEBI:57692"/>
    </ligand>
</feature>
<dbReference type="Pfam" id="PF02852">
    <property type="entry name" value="Pyr_redox_dim"/>
    <property type="match status" value="1"/>
</dbReference>
<keyword evidence="3 13" id="KW-0285">Flavoprotein</keyword>
<dbReference type="PIRSF" id="PIRSF000350">
    <property type="entry name" value="Mercury_reductase_MerA"/>
    <property type="match status" value="1"/>
</dbReference>
<evidence type="ECO:0000256" key="13">
    <source>
        <dbReference type="RuleBase" id="RU003691"/>
    </source>
</evidence>
<dbReference type="InterPro" id="IPR016156">
    <property type="entry name" value="FAD/NAD-linked_Rdtase_dimer_sf"/>
</dbReference>
<dbReference type="SUPFAM" id="SSF51905">
    <property type="entry name" value="FAD/NAD(P)-binding domain"/>
    <property type="match status" value="1"/>
</dbReference>
<comment type="subunit">
    <text evidence="2">Homodimer.</text>
</comment>
<dbReference type="GO" id="GO:0045454">
    <property type="term" value="P:cell redox homeostasis"/>
    <property type="evidence" value="ECO:0007669"/>
    <property type="project" value="InterPro"/>
</dbReference>
<keyword evidence="8 13" id="KW-0676">Redox-active center</keyword>
<dbReference type="Gene3D" id="3.50.50.60">
    <property type="entry name" value="FAD/NAD(P)-binding domain"/>
    <property type="match status" value="2"/>
</dbReference>
<dbReference type="GO" id="GO:0004362">
    <property type="term" value="F:glutathione-disulfide reductase (NADPH) activity"/>
    <property type="evidence" value="ECO:0007669"/>
    <property type="project" value="UniProtKB-EC"/>
</dbReference>
<keyword evidence="4 11" id="KW-0274">FAD</keyword>
<evidence type="ECO:0000259" key="16">
    <source>
        <dbReference type="Pfam" id="PF07992"/>
    </source>
</evidence>
<evidence type="ECO:0000256" key="11">
    <source>
        <dbReference type="PIRSR" id="PIRSR000350-3"/>
    </source>
</evidence>
<comment type="catalytic activity">
    <reaction evidence="9 14">
        <text>2 glutathione + NADP(+) = glutathione disulfide + NADPH + H(+)</text>
        <dbReference type="Rhea" id="RHEA:11740"/>
        <dbReference type="ChEBI" id="CHEBI:15378"/>
        <dbReference type="ChEBI" id="CHEBI:57783"/>
        <dbReference type="ChEBI" id="CHEBI:57925"/>
        <dbReference type="ChEBI" id="CHEBI:58297"/>
        <dbReference type="ChEBI" id="CHEBI:58349"/>
        <dbReference type="EC" id="1.8.1.7"/>
    </reaction>
</comment>
<keyword evidence="11" id="KW-0547">Nucleotide-binding</keyword>
<dbReference type="PROSITE" id="PS00076">
    <property type="entry name" value="PYRIDINE_REDOX_1"/>
    <property type="match status" value="1"/>
</dbReference>
<feature type="binding site" evidence="11">
    <location>
        <position position="115"/>
    </location>
    <ligand>
        <name>FAD</name>
        <dbReference type="ChEBI" id="CHEBI:57692"/>
    </ligand>
</feature>
<keyword evidence="11" id="KW-0520">NAD</keyword>
<feature type="binding site" evidence="11">
    <location>
        <position position="262"/>
    </location>
    <ligand>
        <name>NAD(+)</name>
        <dbReference type="ChEBI" id="CHEBI:57540"/>
    </ligand>
</feature>
<evidence type="ECO:0000256" key="10">
    <source>
        <dbReference type="PIRSR" id="PIRSR000350-2"/>
    </source>
</evidence>
<evidence type="ECO:0000256" key="5">
    <source>
        <dbReference type="ARBA" id="ARBA00022857"/>
    </source>
</evidence>
<keyword evidence="6 13" id="KW-0560">Oxidoreductase</keyword>
<evidence type="ECO:0000259" key="15">
    <source>
        <dbReference type="Pfam" id="PF02852"/>
    </source>
</evidence>
<dbReference type="PANTHER" id="PTHR42737:SF2">
    <property type="entry name" value="GLUTATHIONE REDUCTASE"/>
    <property type="match status" value="1"/>
</dbReference>
<comment type="similarity">
    <text evidence="1 13">Belongs to the class-I pyridine nucleotide-disulfide oxidoreductase family.</text>
</comment>
<dbReference type="RefSeq" id="WP_163677781.1">
    <property type="nucleotide sequence ID" value="NZ_JAAIYP010000035.1"/>
</dbReference>
<dbReference type="InterPro" id="IPR006324">
    <property type="entry name" value="GSHR"/>
</dbReference>
<comment type="cofactor">
    <cofactor evidence="11">
        <name>FAD</name>
        <dbReference type="ChEBI" id="CHEBI:57692"/>
    </cofactor>
    <text evidence="11">Binds 1 FAD per subunit.</text>
</comment>
<evidence type="ECO:0000256" key="9">
    <source>
        <dbReference type="ARBA" id="ARBA00049142"/>
    </source>
</evidence>
<dbReference type="NCBIfam" id="NF004776">
    <property type="entry name" value="PRK06116.1"/>
    <property type="match status" value="1"/>
</dbReference>
<gene>
    <name evidence="17" type="primary">gor</name>
    <name evidence="17" type="ORF">G4223_08400</name>
</gene>
<feature type="domain" description="FAD/NAD(P)-binding" evidence="16">
    <location>
        <begin position="7"/>
        <end position="318"/>
    </location>
</feature>
<evidence type="ECO:0000256" key="1">
    <source>
        <dbReference type="ARBA" id="ARBA00007532"/>
    </source>
</evidence>
<dbReference type="NCBIfam" id="TIGR01424">
    <property type="entry name" value="gluta_reduc_2"/>
    <property type="match status" value="1"/>
</dbReference>
<proteinExistence type="inferred from homology"/>
<feature type="domain" description="Pyridine nucleotide-disulphide oxidoreductase dimerisation" evidence="15">
    <location>
        <begin position="338"/>
        <end position="447"/>
    </location>
</feature>
<dbReference type="Proteomes" id="UP000480684">
    <property type="component" value="Unassembled WGS sequence"/>
</dbReference>
<keyword evidence="5 14" id="KW-0521">NADP</keyword>
<feature type="binding site" evidence="11">
    <location>
        <position position="52"/>
    </location>
    <ligand>
        <name>FAD</name>
        <dbReference type="ChEBI" id="CHEBI:57692"/>
    </ligand>
</feature>
<dbReference type="InterPro" id="IPR004099">
    <property type="entry name" value="Pyr_nucl-diS_OxRdtase_dimer"/>
</dbReference>
<evidence type="ECO:0000256" key="2">
    <source>
        <dbReference type="ARBA" id="ARBA00011738"/>
    </source>
</evidence>
<keyword evidence="18" id="KW-1185">Reference proteome</keyword>
<evidence type="ECO:0000256" key="4">
    <source>
        <dbReference type="ARBA" id="ARBA00022827"/>
    </source>
</evidence>
<dbReference type="PANTHER" id="PTHR42737">
    <property type="entry name" value="GLUTATHIONE REDUCTASE"/>
    <property type="match status" value="1"/>
</dbReference>
<evidence type="ECO:0000256" key="3">
    <source>
        <dbReference type="ARBA" id="ARBA00022630"/>
    </source>
</evidence>
<dbReference type="InterPro" id="IPR036188">
    <property type="entry name" value="FAD/NAD-bd_sf"/>
</dbReference>
<dbReference type="InterPro" id="IPR023753">
    <property type="entry name" value="FAD/NAD-binding_dom"/>
</dbReference>
<dbReference type="SUPFAM" id="SSF55424">
    <property type="entry name" value="FAD/NAD-linked reductases, dimerisation (C-terminal) domain"/>
    <property type="match status" value="1"/>
</dbReference>
<protein>
    <recommendedName>
        <fullName evidence="14">Glutathione reductase</fullName>
        <shortName evidence="14">GRase</shortName>
        <ecNumber evidence="14">1.8.1.7</ecNumber>
    </recommendedName>
</protein>
<dbReference type="Gene3D" id="3.30.390.30">
    <property type="match status" value="1"/>
</dbReference>
<sequence>MSQYDFDLITLGAGSGGVRASRLTAQLGRRVAVVEESRVGGTCVMRGCVPKKLLVQAAHFAEDFADAEGFGWNVEGVSFDWPRLIVAKNTELNRLEGVYQRILRDNGVTLLSGRGVVVDPHTVEVEGKRFTCERILVATGGRPSLPDIPGIQYAITSNEALDLMQLPTRMAIVGGGYIAVEFAGIFNALGVKVTQVLRGDTVLRGFDEDIRAALAEEMSKRGIDLRCETVVESIERAPGGGYCLRLGDDETLETDLVMYATGRRPNTDGLGLEAAGVELDRSGAIKVDEYSATAIASIFAVGDVTDRMNLTPVAIAEARALVDTLYLERPTRPDYDNVPTAVFSNPPVGTVGLTEAQARQRCGCGIDVYLSRFKPMRNTLSGRDERTMMKVIVERGSDRVLGLHVVGPDAPEMVQGFAVALKCGVTKAVLDSTIGIHPTAAEELVTLREKRPDPSPECQE</sequence>
<dbReference type="GO" id="GO:0050661">
    <property type="term" value="F:NADP binding"/>
    <property type="evidence" value="ECO:0007669"/>
    <property type="project" value="InterPro"/>
</dbReference>
<dbReference type="PRINTS" id="PR00368">
    <property type="entry name" value="FADPNR"/>
</dbReference>
<evidence type="ECO:0000313" key="18">
    <source>
        <dbReference type="Proteomes" id="UP000480684"/>
    </source>
</evidence>
<dbReference type="InterPro" id="IPR012999">
    <property type="entry name" value="Pyr_OxRdtase_I_AS"/>
</dbReference>
<evidence type="ECO:0000313" key="17">
    <source>
        <dbReference type="EMBL" id="NFV80128.1"/>
    </source>
</evidence>
<evidence type="ECO:0000256" key="6">
    <source>
        <dbReference type="ARBA" id="ARBA00023002"/>
    </source>
</evidence>
<accession>A0A7C9UTL8</accession>
<evidence type="ECO:0000256" key="12">
    <source>
        <dbReference type="PIRSR" id="PIRSR000350-4"/>
    </source>
</evidence>
<feature type="binding site" evidence="11">
    <location>
        <begin position="174"/>
        <end position="181"/>
    </location>
    <ligand>
        <name>NAD(+)</name>
        <dbReference type="ChEBI" id="CHEBI:57540"/>
    </ligand>
</feature>
<dbReference type="GO" id="GO:0034599">
    <property type="term" value="P:cellular response to oxidative stress"/>
    <property type="evidence" value="ECO:0007669"/>
    <property type="project" value="TreeGrafter"/>
</dbReference>
<dbReference type="EMBL" id="JAAIYP010000035">
    <property type="protein sequence ID" value="NFV80128.1"/>
    <property type="molecule type" value="Genomic_DNA"/>
</dbReference>
<feature type="active site" description="Proton acceptor" evidence="10">
    <location>
        <position position="437"/>
    </location>
</feature>
<dbReference type="GO" id="GO:0050660">
    <property type="term" value="F:flavin adenine dinucleotide binding"/>
    <property type="evidence" value="ECO:0007669"/>
    <property type="project" value="InterPro"/>
</dbReference>
<comment type="caution">
    <text evidence="17">The sequence shown here is derived from an EMBL/GenBank/DDBJ whole genome shotgun (WGS) entry which is preliminary data.</text>
</comment>
<feature type="disulfide bond" description="Redox-active" evidence="12">
    <location>
        <begin position="43"/>
        <end position="48"/>
    </location>
</feature>
<dbReference type="AlphaFoldDB" id="A0A7C9UTL8"/>
<keyword evidence="7" id="KW-1015">Disulfide bond</keyword>
<dbReference type="EC" id="1.8.1.7" evidence="14"/>
<evidence type="ECO:0000256" key="7">
    <source>
        <dbReference type="ARBA" id="ARBA00023157"/>
    </source>
</evidence>